<dbReference type="Proteomes" id="UP000019474">
    <property type="component" value="Unassembled WGS sequence"/>
</dbReference>
<evidence type="ECO:0000313" key="1">
    <source>
        <dbReference type="EMBL" id="ETO40005.1"/>
    </source>
</evidence>
<dbReference type="EMBL" id="ALXG01000045">
    <property type="protein sequence ID" value="ETO40005.1"/>
    <property type="molecule type" value="Genomic_DNA"/>
</dbReference>
<proteinExistence type="predicted"/>
<protein>
    <submittedName>
        <fullName evidence="1">Uncharacterized protein</fullName>
    </submittedName>
</protein>
<dbReference type="OrthoDB" id="2311085at2"/>
<sequence>MKSENDPVIIIHPANGNEILNARLYDRIEIVSDDGKKIAEITTADVIPAKGYLAKLYPAKD</sequence>
<gene>
    <name evidence="1" type="ORF">B808_1114</name>
</gene>
<organism evidence="1 2">
    <name type="scientific">Fructilactobacillus florum 8D</name>
    <dbReference type="NCBI Taxonomy" id="1221538"/>
    <lineage>
        <taxon>Bacteria</taxon>
        <taxon>Bacillati</taxon>
        <taxon>Bacillota</taxon>
        <taxon>Bacilli</taxon>
        <taxon>Lactobacillales</taxon>
        <taxon>Lactobacillaceae</taxon>
        <taxon>Fructilactobacillus</taxon>
    </lineage>
</organism>
<dbReference type="AlphaFoldDB" id="W9EG96"/>
<reference evidence="1 2" key="1">
    <citation type="submission" date="2012-08" db="EMBL/GenBank/DDBJ databases">
        <title>Genome sequencing of Lactobacillus florum 8D.</title>
        <authorList>
            <person name="Kim E.B."/>
            <person name="Marco M.L."/>
        </authorList>
    </citation>
    <scope>NUCLEOTIDE SEQUENCE [LARGE SCALE GENOMIC DNA]</scope>
    <source>
        <strain evidence="1 2">8D</strain>
    </source>
</reference>
<comment type="caution">
    <text evidence="1">The sequence shown here is derived from an EMBL/GenBank/DDBJ whole genome shotgun (WGS) entry which is preliminary data.</text>
</comment>
<evidence type="ECO:0000313" key="2">
    <source>
        <dbReference type="Proteomes" id="UP000019474"/>
    </source>
</evidence>
<accession>W9EG96</accession>
<dbReference type="RefSeq" id="WP_035422414.1">
    <property type="nucleotide sequence ID" value="NZ_ALXG01000045.1"/>
</dbReference>
<dbReference type="PATRIC" id="fig|1221538.3.peg.1121"/>
<keyword evidence="2" id="KW-1185">Reference proteome</keyword>
<name>W9EG96_9LACO</name>